<dbReference type="EMBL" id="CP046173">
    <property type="protein sequence ID" value="QIS18741.1"/>
    <property type="molecule type" value="Genomic_DNA"/>
</dbReference>
<evidence type="ECO:0000313" key="2">
    <source>
        <dbReference type="EMBL" id="QIS18741.1"/>
    </source>
</evidence>
<dbReference type="Pfam" id="PF13810">
    <property type="entry name" value="DUF4185"/>
    <property type="match status" value="1"/>
</dbReference>
<gene>
    <name evidence="2" type="ORF">F6W96_11010</name>
</gene>
<organism evidence="2 3">
    <name type="scientific">Nocardia terpenica</name>
    <dbReference type="NCBI Taxonomy" id="455432"/>
    <lineage>
        <taxon>Bacteria</taxon>
        <taxon>Bacillati</taxon>
        <taxon>Actinomycetota</taxon>
        <taxon>Actinomycetes</taxon>
        <taxon>Mycobacteriales</taxon>
        <taxon>Nocardiaceae</taxon>
        <taxon>Nocardia</taxon>
    </lineage>
</organism>
<sequence>MQSIAIPVLADRVPGVRTVGSVADSGVSIVVLVHTERVMAQSGAFLCDNAGDSASRFGLGSGDLCIPYQRPDGTWGYVFGDSFTGQDSSGVYIGSPVMLYQNAFDASGSSPVTFTGSQPVPCAQLFTYRHQADNGFGYEVSRIPNDAITLTVGGKSRIFIQYTSVNKWVPDGSTHDGSLMAGVAYSDDGGATWRDFDTHWPGDAQGSNGSLEMSWSFAGVDPDENLYVFGKAWNGSHHYAADGGRIQLVRYRPADFFDGTFGTREHWAYLNGGWQWVPAAQAPPSALFAPGNNIGEFSVKRIGDTYVMSYFDVTDYSVRTRTATRPDAVWTNPKTQVVGRAYWPPSHWFTSSLAHLYGGYIHPGSTDTSNLTLIISTWDGTVGHRPYTATQWTGLSA</sequence>
<feature type="domain" description="DUF4185" evidence="1">
    <location>
        <begin position="51"/>
        <end position="391"/>
    </location>
</feature>
<dbReference type="Proteomes" id="UP000500953">
    <property type="component" value="Chromosome"/>
</dbReference>
<accession>A0A6G9Z052</accession>
<dbReference type="AlphaFoldDB" id="A0A6G9Z052"/>
<evidence type="ECO:0000259" key="1">
    <source>
        <dbReference type="Pfam" id="PF13810"/>
    </source>
</evidence>
<proteinExistence type="predicted"/>
<name>A0A6G9Z052_9NOCA</name>
<evidence type="ECO:0000313" key="3">
    <source>
        <dbReference type="Proteomes" id="UP000500953"/>
    </source>
</evidence>
<reference evidence="2 3" key="1">
    <citation type="journal article" date="2019" name="ACS Chem. Biol.">
        <title>Identification and Mobilization of a Cryptic Antibiotic Biosynthesis Gene Locus from a Human-Pathogenic Nocardia Isolate.</title>
        <authorList>
            <person name="Herisse M."/>
            <person name="Ishida K."/>
            <person name="Porter J.L."/>
            <person name="Howden B."/>
            <person name="Hertweck C."/>
            <person name="Stinear T.P."/>
            <person name="Pidot S.J."/>
        </authorList>
    </citation>
    <scope>NUCLEOTIDE SEQUENCE [LARGE SCALE GENOMIC DNA]</scope>
    <source>
        <strain evidence="2 3">AUSMDU00012715</strain>
    </source>
</reference>
<protein>
    <submittedName>
        <fullName evidence="2">DUF4185 domain-containing protein</fullName>
    </submittedName>
</protein>
<dbReference type="InterPro" id="IPR025442">
    <property type="entry name" value="DUF4185"/>
</dbReference>